<dbReference type="Pfam" id="PF03893">
    <property type="entry name" value="Lipase3_N"/>
    <property type="match status" value="1"/>
</dbReference>
<name>A0AAW1WIY3_RUBAR</name>
<accession>A0AAW1WIY3</accession>
<feature type="region of interest" description="Disordered" evidence="2">
    <location>
        <begin position="420"/>
        <end position="462"/>
    </location>
</feature>
<evidence type="ECO:0000313" key="5">
    <source>
        <dbReference type="EMBL" id="KAK9923771.1"/>
    </source>
</evidence>
<gene>
    <name evidence="5" type="ORF">M0R45_032172</name>
</gene>
<dbReference type="GO" id="GO:0016787">
    <property type="term" value="F:hydrolase activity"/>
    <property type="evidence" value="ECO:0007669"/>
    <property type="project" value="UniProtKB-KW"/>
</dbReference>
<feature type="domain" description="Mono-/di-acylglycerol lipase N-terminal" evidence="4">
    <location>
        <begin position="50"/>
        <end position="129"/>
    </location>
</feature>
<organism evidence="5 6">
    <name type="scientific">Rubus argutus</name>
    <name type="common">Southern blackberry</name>
    <dbReference type="NCBI Taxonomy" id="59490"/>
    <lineage>
        <taxon>Eukaryota</taxon>
        <taxon>Viridiplantae</taxon>
        <taxon>Streptophyta</taxon>
        <taxon>Embryophyta</taxon>
        <taxon>Tracheophyta</taxon>
        <taxon>Spermatophyta</taxon>
        <taxon>Magnoliopsida</taxon>
        <taxon>eudicotyledons</taxon>
        <taxon>Gunneridae</taxon>
        <taxon>Pentapetalae</taxon>
        <taxon>rosids</taxon>
        <taxon>fabids</taxon>
        <taxon>Rosales</taxon>
        <taxon>Rosaceae</taxon>
        <taxon>Rosoideae</taxon>
        <taxon>Rosoideae incertae sedis</taxon>
        <taxon>Rubus</taxon>
    </lineage>
</organism>
<dbReference type="CDD" id="cd00519">
    <property type="entry name" value="Lipase_3"/>
    <property type="match status" value="1"/>
</dbReference>
<sequence length="558" mass="60527">MATATMATAAGAAALLYYTLNRKLETASPGGDDDESGSGLPNQAPLGIDRVSNRLIQAPATWLETISTLSETLRFTYSETLGKWPIGDLAFGISFLLKRQGNLLVDGVFGGVDSQQLKGPEIVAELKYLLNLLTLCWHFSKKPFPLFLEETGFSEENVLLQEPKASSFIIFSILKPAFTILVDHNQKCFLLLIRGTHSIKDTLTAATGAVVPFHHSVVHEGGVSDLVLGYAHCGMVAAARWIAKLAKPCLLEALDQYPGYELKIVGHSLGGGTAALITYILREQKELSATTCVTFAPAACMTWELAESGADFITSVVNGADLVPTFSAASVDDLRAEVTASAWLNDLRNQIEQTRILSTVYRSASALSSRLPSIATAKATVAGAGAILRPVSNGTQVVMRRAQSVAAWARPTLRLSSWSCMAPRQRTSAARSNSNDEGSSPESSSGHTQTSEPLLTSPKTRTSSTVIEALDLPVSTSVRMKWTSEIECSISDGGMHQDTNGDVINEGEDLMDHDRHEDRMTEAELWQQLEHELYDRTEGEEADVANEIRKKKKKQQQQ</sequence>
<feature type="domain" description="Fungal lipase-type" evidence="3">
    <location>
        <begin position="191"/>
        <end position="328"/>
    </location>
</feature>
<keyword evidence="1" id="KW-0378">Hydrolase</keyword>
<dbReference type="GO" id="GO:0016042">
    <property type="term" value="P:lipid catabolic process"/>
    <property type="evidence" value="ECO:0007669"/>
    <property type="project" value="InterPro"/>
</dbReference>
<evidence type="ECO:0000259" key="3">
    <source>
        <dbReference type="Pfam" id="PF01764"/>
    </source>
</evidence>
<feature type="compositionally biased region" description="Polar residues" evidence="2">
    <location>
        <begin position="447"/>
        <end position="462"/>
    </location>
</feature>
<feature type="compositionally biased region" description="Polar residues" evidence="2">
    <location>
        <begin position="420"/>
        <end position="431"/>
    </location>
</feature>
<evidence type="ECO:0000259" key="4">
    <source>
        <dbReference type="Pfam" id="PF03893"/>
    </source>
</evidence>
<dbReference type="SUPFAM" id="SSF53474">
    <property type="entry name" value="alpha/beta-Hydrolases"/>
    <property type="match status" value="1"/>
</dbReference>
<proteinExistence type="predicted"/>
<feature type="region of interest" description="Disordered" evidence="2">
    <location>
        <begin position="537"/>
        <end position="558"/>
    </location>
</feature>
<feature type="compositionally biased region" description="Low complexity" evidence="2">
    <location>
        <begin position="432"/>
        <end position="446"/>
    </location>
</feature>
<dbReference type="PANTHER" id="PTHR46023:SF5">
    <property type="entry name" value="OS02G0780700 PROTEIN"/>
    <property type="match status" value="1"/>
</dbReference>
<protein>
    <recommendedName>
        <fullName evidence="7">Mono-/di-acylglycerol lipase</fullName>
    </recommendedName>
</protein>
<dbReference type="Proteomes" id="UP001457282">
    <property type="component" value="Unassembled WGS sequence"/>
</dbReference>
<evidence type="ECO:0000256" key="1">
    <source>
        <dbReference type="ARBA" id="ARBA00022801"/>
    </source>
</evidence>
<feature type="compositionally biased region" description="Basic residues" evidence="2">
    <location>
        <begin position="549"/>
        <end position="558"/>
    </location>
</feature>
<evidence type="ECO:0008006" key="7">
    <source>
        <dbReference type="Google" id="ProtNLM"/>
    </source>
</evidence>
<comment type="caution">
    <text evidence="5">The sequence shown here is derived from an EMBL/GenBank/DDBJ whole genome shotgun (WGS) entry which is preliminary data.</text>
</comment>
<dbReference type="EMBL" id="JBEDUW010000006">
    <property type="protein sequence ID" value="KAK9923771.1"/>
    <property type="molecule type" value="Genomic_DNA"/>
</dbReference>
<evidence type="ECO:0000256" key="2">
    <source>
        <dbReference type="SAM" id="MobiDB-lite"/>
    </source>
</evidence>
<dbReference type="InterPro" id="IPR029058">
    <property type="entry name" value="AB_hydrolase_fold"/>
</dbReference>
<dbReference type="Gene3D" id="3.40.50.1820">
    <property type="entry name" value="alpha/beta hydrolase"/>
    <property type="match status" value="1"/>
</dbReference>
<dbReference type="Pfam" id="PF01764">
    <property type="entry name" value="Lipase_3"/>
    <property type="match status" value="1"/>
</dbReference>
<reference evidence="5 6" key="1">
    <citation type="journal article" date="2023" name="G3 (Bethesda)">
        <title>A chromosome-length genome assembly and annotation of blackberry (Rubus argutus, cv. 'Hillquist').</title>
        <authorList>
            <person name="Bruna T."/>
            <person name="Aryal R."/>
            <person name="Dudchenko O."/>
            <person name="Sargent D.J."/>
            <person name="Mead D."/>
            <person name="Buti M."/>
            <person name="Cavallini A."/>
            <person name="Hytonen T."/>
            <person name="Andres J."/>
            <person name="Pham M."/>
            <person name="Weisz D."/>
            <person name="Mascagni F."/>
            <person name="Usai G."/>
            <person name="Natali L."/>
            <person name="Bassil N."/>
            <person name="Fernandez G.E."/>
            <person name="Lomsadze A."/>
            <person name="Armour M."/>
            <person name="Olukolu B."/>
            <person name="Poorten T."/>
            <person name="Britton C."/>
            <person name="Davik J."/>
            <person name="Ashrafi H."/>
            <person name="Aiden E.L."/>
            <person name="Borodovsky M."/>
            <person name="Worthington M."/>
        </authorList>
    </citation>
    <scope>NUCLEOTIDE SEQUENCE [LARGE SCALE GENOMIC DNA]</scope>
    <source>
        <strain evidence="5">PI 553951</strain>
    </source>
</reference>
<keyword evidence="6" id="KW-1185">Reference proteome</keyword>
<evidence type="ECO:0000313" key="6">
    <source>
        <dbReference type="Proteomes" id="UP001457282"/>
    </source>
</evidence>
<dbReference type="AlphaFoldDB" id="A0AAW1WIY3"/>
<dbReference type="PANTHER" id="PTHR46023">
    <property type="entry name" value="LIPASE CLASS 3 PROTEIN-LIKE"/>
    <property type="match status" value="1"/>
</dbReference>
<dbReference type="InterPro" id="IPR005592">
    <property type="entry name" value="Mono/diacylglycerol_lipase_N"/>
</dbReference>
<dbReference type="InterPro" id="IPR002921">
    <property type="entry name" value="Fungal_lipase-type"/>
</dbReference>